<dbReference type="Proteomes" id="UP000321523">
    <property type="component" value="Unassembled WGS sequence"/>
</dbReference>
<gene>
    <name evidence="1" type="ORF">SAE02_72310</name>
</gene>
<dbReference type="EMBL" id="BJYZ01000061">
    <property type="protein sequence ID" value="GEO43083.1"/>
    <property type="molecule type" value="Genomic_DNA"/>
</dbReference>
<dbReference type="AlphaFoldDB" id="A0A512E2X8"/>
<evidence type="ECO:0000313" key="1">
    <source>
        <dbReference type="EMBL" id="GEO43083.1"/>
    </source>
</evidence>
<accession>A0A512E2X8</accession>
<keyword evidence="2" id="KW-1185">Reference proteome</keyword>
<protein>
    <submittedName>
        <fullName evidence="1">Uncharacterized protein</fullName>
    </submittedName>
</protein>
<proteinExistence type="predicted"/>
<reference evidence="1 2" key="1">
    <citation type="submission" date="2019-07" db="EMBL/GenBank/DDBJ databases">
        <title>Whole genome shotgun sequence of Skermanella aerolata NBRC 106429.</title>
        <authorList>
            <person name="Hosoyama A."/>
            <person name="Uohara A."/>
            <person name="Ohji S."/>
            <person name="Ichikawa N."/>
        </authorList>
    </citation>
    <scope>NUCLEOTIDE SEQUENCE [LARGE SCALE GENOMIC DNA]</scope>
    <source>
        <strain evidence="1 2">NBRC 106429</strain>
    </source>
</reference>
<sequence length="78" mass="8917">MTRLLEEALYLLDRFFYRPAHQGPGRTIEDDGQFHDDGFHIMHELKEGYWLIGSVVRVGQTPAHVQCSARHRHGSGGD</sequence>
<comment type="caution">
    <text evidence="1">The sequence shown here is derived from an EMBL/GenBank/DDBJ whole genome shotgun (WGS) entry which is preliminary data.</text>
</comment>
<evidence type="ECO:0000313" key="2">
    <source>
        <dbReference type="Proteomes" id="UP000321523"/>
    </source>
</evidence>
<name>A0A512E2X8_9PROT</name>
<organism evidence="1 2">
    <name type="scientific">Skermanella aerolata</name>
    <dbReference type="NCBI Taxonomy" id="393310"/>
    <lineage>
        <taxon>Bacteria</taxon>
        <taxon>Pseudomonadati</taxon>
        <taxon>Pseudomonadota</taxon>
        <taxon>Alphaproteobacteria</taxon>
        <taxon>Rhodospirillales</taxon>
        <taxon>Azospirillaceae</taxon>
        <taxon>Skermanella</taxon>
    </lineage>
</organism>